<reference evidence="1" key="1">
    <citation type="submission" date="2016-09" db="EMBL/GenBank/DDBJ databases">
        <title>Whole Genome Sequencing of Salmonella enterica subsp. enterica serovar Nottingham.</title>
        <authorList>
            <person name="Zheng J."/>
            <person name="Wang H."/>
        </authorList>
    </citation>
    <scope>NUCLEOTIDE SEQUENCE [LARGE SCALE GENOMIC DNA]</scope>
    <source>
        <strain evidence="1">CFSAN055411</strain>
    </source>
</reference>
<dbReference type="EMBL" id="MJEL01000044">
    <property type="protein sequence ID" value="OEH96214.1"/>
    <property type="molecule type" value="Genomic_DNA"/>
</dbReference>
<proteinExistence type="predicted"/>
<evidence type="ECO:0000313" key="1">
    <source>
        <dbReference type="EMBL" id="OEH96214.1"/>
    </source>
</evidence>
<accession>A0A3F3IIX2</accession>
<name>A0A3F3IIX2_SALER</name>
<comment type="caution">
    <text evidence="1">The sequence shown here is derived from an EMBL/GenBank/DDBJ whole genome shotgun (WGS) entry which is preliminary data.</text>
</comment>
<evidence type="ECO:0008006" key="2">
    <source>
        <dbReference type="Google" id="ProtNLM"/>
    </source>
</evidence>
<sequence length="59" mass="6736">MRILIISENKNFADLNQPGIEDRKYHTDRVSNLFHDDLAMQTVPCCVVIMDITSPDGDE</sequence>
<gene>
    <name evidence="1" type="ORF">BH006_25905</name>
</gene>
<dbReference type="Proteomes" id="UP000852880">
    <property type="component" value="Unassembled WGS sequence"/>
</dbReference>
<dbReference type="AlphaFoldDB" id="A0A3F3IIX2"/>
<protein>
    <recommendedName>
        <fullName evidence="2">Response regulator</fullName>
    </recommendedName>
</protein>
<organism evidence="1">
    <name type="scientific">Salmonella enterica</name>
    <name type="common">Salmonella choleraesuis</name>
    <dbReference type="NCBI Taxonomy" id="28901"/>
    <lineage>
        <taxon>Bacteria</taxon>
        <taxon>Pseudomonadati</taxon>
        <taxon>Pseudomonadota</taxon>
        <taxon>Gammaproteobacteria</taxon>
        <taxon>Enterobacterales</taxon>
        <taxon>Enterobacteriaceae</taxon>
        <taxon>Salmonella</taxon>
    </lineage>
</organism>